<feature type="transmembrane region" description="Helical" evidence="8">
    <location>
        <begin position="300"/>
        <end position="324"/>
    </location>
</feature>
<dbReference type="OrthoDB" id="5393256at2759"/>
<feature type="region of interest" description="Disordered" evidence="7">
    <location>
        <begin position="502"/>
        <end position="526"/>
    </location>
</feature>
<dbReference type="InterPro" id="IPR014844">
    <property type="entry name" value="PalH"/>
</dbReference>
<evidence type="ECO:0000256" key="5">
    <source>
        <dbReference type="ARBA" id="ARBA00038109"/>
    </source>
</evidence>
<dbReference type="GeneID" id="8299681"/>
<feature type="transmembrane region" description="Helical" evidence="8">
    <location>
        <begin position="240"/>
        <end position="262"/>
    </location>
</feature>
<proteinExistence type="inferred from homology"/>
<dbReference type="GO" id="GO:0071467">
    <property type="term" value="P:cellular response to pH"/>
    <property type="evidence" value="ECO:0007669"/>
    <property type="project" value="TreeGrafter"/>
</dbReference>
<dbReference type="KEGG" id="ctp:CTRG_05357"/>
<dbReference type="Proteomes" id="UP000002037">
    <property type="component" value="Unassembled WGS sequence"/>
</dbReference>
<name>C5MH03_CANTT</name>
<organism evidence="9 10">
    <name type="scientific">Candida tropicalis (strain ATCC MYA-3404 / T1)</name>
    <name type="common">Yeast</name>
    <dbReference type="NCBI Taxonomy" id="294747"/>
    <lineage>
        <taxon>Eukaryota</taxon>
        <taxon>Fungi</taxon>
        <taxon>Dikarya</taxon>
        <taxon>Ascomycota</taxon>
        <taxon>Saccharomycotina</taxon>
        <taxon>Pichiomycetes</taxon>
        <taxon>Debaryomycetaceae</taxon>
        <taxon>Candida/Lodderomyces clade</taxon>
        <taxon>Candida</taxon>
    </lineage>
</organism>
<keyword evidence="3 8" id="KW-1133">Transmembrane helix</keyword>
<evidence type="ECO:0000256" key="6">
    <source>
        <dbReference type="ARBA" id="ARBA00040155"/>
    </source>
</evidence>
<accession>C5MH03</accession>
<feature type="transmembrane region" description="Helical" evidence="8">
    <location>
        <begin position="90"/>
        <end position="116"/>
    </location>
</feature>
<dbReference type="AlphaFoldDB" id="C5MH03"/>
<keyword evidence="4 8" id="KW-0472">Membrane</keyword>
<keyword evidence="2 8" id="KW-0812">Transmembrane</keyword>
<reference evidence="9 10" key="1">
    <citation type="journal article" date="2009" name="Nature">
        <title>Evolution of pathogenicity and sexual reproduction in eight Candida genomes.</title>
        <authorList>
            <person name="Butler G."/>
            <person name="Rasmussen M.D."/>
            <person name="Lin M.F."/>
            <person name="Santos M.A."/>
            <person name="Sakthikumar S."/>
            <person name="Munro C.A."/>
            <person name="Rheinbay E."/>
            <person name="Grabherr M."/>
            <person name="Forche A."/>
            <person name="Reedy J.L."/>
            <person name="Agrafioti I."/>
            <person name="Arnaud M.B."/>
            <person name="Bates S."/>
            <person name="Brown A.J."/>
            <person name="Brunke S."/>
            <person name="Costanzo M.C."/>
            <person name="Fitzpatrick D.A."/>
            <person name="de Groot P.W."/>
            <person name="Harris D."/>
            <person name="Hoyer L.L."/>
            <person name="Hube B."/>
            <person name="Klis F.M."/>
            <person name="Kodira C."/>
            <person name="Lennard N."/>
            <person name="Logue M.E."/>
            <person name="Martin R."/>
            <person name="Neiman A.M."/>
            <person name="Nikolaou E."/>
            <person name="Quail M.A."/>
            <person name="Quinn J."/>
            <person name="Santos M.C."/>
            <person name="Schmitzberger F.F."/>
            <person name="Sherlock G."/>
            <person name="Shah P."/>
            <person name="Silverstein K.A."/>
            <person name="Skrzypek M.S."/>
            <person name="Soll D."/>
            <person name="Staggs R."/>
            <person name="Stansfield I."/>
            <person name="Stumpf M.P."/>
            <person name="Sudbery P.E."/>
            <person name="Srikantha T."/>
            <person name="Zeng Q."/>
            <person name="Berman J."/>
            <person name="Berriman M."/>
            <person name="Heitman J."/>
            <person name="Gow N.A."/>
            <person name="Lorenz M.C."/>
            <person name="Birren B.W."/>
            <person name="Kellis M."/>
            <person name="Cuomo C.A."/>
        </authorList>
    </citation>
    <scope>NUCLEOTIDE SEQUENCE [LARGE SCALE GENOMIC DNA]</scope>
    <source>
        <strain evidence="10">ATCC MYA-3404 / T1</strain>
    </source>
</reference>
<evidence type="ECO:0000256" key="7">
    <source>
        <dbReference type="SAM" id="MobiDB-lite"/>
    </source>
</evidence>
<comment type="similarity">
    <text evidence="5">Belongs to the palH/RIM21 family.</text>
</comment>
<feature type="region of interest" description="Disordered" evidence="7">
    <location>
        <begin position="364"/>
        <end position="414"/>
    </location>
</feature>
<feature type="transmembrane region" description="Helical" evidence="8">
    <location>
        <begin position="136"/>
        <end position="153"/>
    </location>
</feature>
<evidence type="ECO:0000256" key="3">
    <source>
        <dbReference type="ARBA" id="ARBA00022989"/>
    </source>
</evidence>
<keyword evidence="10" id="KW-1185">Reference proteome</keyword>
<dbReference type="eggNOG" id="ENOG502QWMT">
    <property type="taxonomic scope" value="Eukaryota"/>
</dbReference>
<dbReference type="PANTHER" id="PTHR35779">
    <property type="entry name" value="PH-RESPONSE REGULATOR PROTEIN PALH/RIM21"/>
    <property type="match status" value="1"/>
</dbReference>
<dbReference type="STRING" id="294747.C5MH03"/>
<dbReference type="HOGENOM" id="CLU_026111_0_0_1"/>
<feature type="transmembrane region" description="Helical" evidence="8">
    <location>
        <begin position="205"/>
        <end position="228"/>
    </location>
</feature>
<gene>
    <name evidence="9" type="ORF">CTRG_05357</name>
</gene>
<sequence length="545" mass="62028">MYWKNTWWEGTVYPSCRDILLPEGMIISKDTGGFPVSFISKAVYKQICYEDSVPVMNTNVGFVMDDFAAPLPIISSSWYDYTRNSLRGSFAYSFVSIIYAISVSAVIIWFLTIFVLTNYTIKPSWLLKTSTSLSTVYILVVVIKSIVILHGQQRDGYLHGTKLLDGINSYKPINIIDLIVVFLLQINQVQIIMRIFQRQKDKRMTFFVGLIASLTSQVIWGVAQFYNFDRNSEAGDILPAFIYLVRIAMALCYAAIITVFVISKIQVILANKKIWLLTLLTSILIYSPVAFFIADVSNAFVYELSEIFSVVNYVIGVVIPWEWCNKFNLIMKAKEKEGVLGRRFYEDELYELDRFELFVEEQVPDNDDEGENGRDDIEVRAHDDDDDDDNDRGSGGGGDVNEEQNRLVRNSPATDDICARKEDELTAAEKFRNALSYTKRTFLTITDNIIAAGFAIPRSVSVSTQSLTGKPKDSVARHNNEMQEVVPDFNPEMFEQRENLTNENTTESSTVHNIASTNTSTNNNRRRNIYVYSRREVVLDTSSDD</sequence>
<dbReference type="Pfam" id="PF08733">
    <property type="entry name" value="PalH"/>
    <property type="match status" value="1"/>
</dbReference>
<evidence type="ECO:0000313" key="9">
    <source>
        <dbReference type="EMBL" id="EER30905.1"/>
    </source>
</evidence>
<dbReference type="GO" id="GO:0005886">
    <property type="term" value="C:plasma membrane"/>
    <property type="evidence" value="ECO:0007669"/>
    <property type="project" value="TreeGrafter"/>
</dbReference>
<feature type="compositionally biased region" description="Basic and acidic residues" evidence="7">
    <location>
        <begin position="371"/>
        <end position="383"/>
    </location>
</feature>
<feature type="transmembrane region" description="Helical" evidence="8">
    <location>
        <begin position="274"/>
        <end position="294"/>
    </location>
</feature>
<evidence type="ECO:0000256" key="2">
    <source>
        <dbReference type="ARBA" id="ARBA00022692"/>
    </source>
</evidence>
<dbReference type="VEuPathDB" id="FungiDB:CTRG_05357"/>
<evidence type="ECO:0000256" key="4">
    <source>
        <dbReference type="ARBA" id="ARBA00023136"/>
    </source>
</evidence>
<evidence type="ECO:0000256" key="8">
    <source>
        <dbReference type="SAM" id="Phobius"/>
    </source>
</evidence>
<evidence type="ECO:0000313" key="10">
    <source>
        <dbReference type="Proteomes" id="UP000002037"/>
    </source>
</evidence>
<protein>
    <recommendedName>
        <fullName evidence="6">pH-response regulator protein palH/RIM21</fullName>
    </recommendedName>
</protein>
<comment type="subcellular location">
    <subcellularLocation>
        <location evidence="1">Membrane</location>
        <topology evidence="1">Multi-pass membrane protein</topology>
    </subcellularLocation>
</comment>
<dbReference type="RefSeq" id="XP_002551059.1">
    <property type="nucleotide sequence ID" value="XM_002551013.1"/>
</dbReference>
<dbReference type="PANTHER" id="PTHR35779:SF1">
    <property type="entry name" value="PH-RESPONSE REGULATOR PROTEIN PALH_RIM21"/>
    <property type="match status" value="1"/>
</dbReference>
<evidence type="ECO:0000256" key="1">
    <source>
        <dbReference type="ARBA" id="ARBA00004141"/>
    </source>
</evidence>
<dbReference type="EMBL" id="GG692402">
    <property type="protein sequence ID" value="EER30905.1"/>
    <property type="molecule type" value="Genomic_DNA"/>
</dbReference>